<accession>A0ABP7PRW8</accession>
<proteinExistence type="predicted"/>
<protein>
    <recommendedName>
        <fullName evidence="3">Sensor of ECF-type sigma factor</fullName>
    </recommendedName>
</protein>
<gene>
    <name evidence="1" type="ORF">GCM10022246_23290</name>
</gene>
<sequence length="135" mass="16236">MFMLPSIIWAQKPRGEEIEALKIAFFTTKLDLSAEEAKVFWPIYNDMQAEQNAIRKERFQKMISFRKVAEIDNLSDAQIQTLITSEFDFRQRDLNIEKKYYNRFKAVLPIKIIGKYYRAQEAFKRELLNRFKDKQ</sequence>
<organism evidence="1 2">
    <name type="scientific">Pedobacter ginsengiterrae</name>
    <dbReference type="NCBI Taxonomy" id="871696"/>
    <lineage>
        <taxon>Bacteria</taxon>
        <taxon>Pseudomonadati</taxon>
        <taxon>Bacteroidota</taxon>
        <taxon>Sphingobacteriia</taxon>
        <taxon>Sphingobacteriales</taxon>
        <taxon>Sphingobacteriaceae</taxon>
        <taxon>Pedobacter</taxon>
    </lineage>
</organism>
<dbReference type="EMBL" id="BAABAK010000011">
    <property type="protein sequence ID" value="GAA3970049.1"/>
    <property type="molecule type" value="Genomic_DNA"/>
</dbReference>
<reference evidence="2" key="1">
    <citation type="journal article" date="2019" name="Int. J. Syst. Evol. Microbiol.">
        <title>The Global Catalogue of Microorganisms (GCM) 10K type strain sequencing project: providing services to taxonomists for standard genome sequencing and annotation.</title>
        <authorList>
            <consortium name="The Broad Institute Genomics Platform"/>
            <consortium name="The Broad Institute Genome Sequencing Center for Infectious Disease"/>
            <person name="Wu L."/>
            <person name="Ma J."/>
        </authorList>
    </citation>
    <scope>NUCLEOTIDE SEQUENCE [LARGE SCALE GENOMIC DNA]</scope>
    <source>
        <strain evidence="2">JCM 17338</strain>
    </source>
</reference>
<name>A0ABP7PRW8_9SPHI</name>
<evidence type="ECO:0000313" key="2">
    <source>
        <dbReference type="Proteomes" id="UP001501081"/>
    </source>
</evidence>
<comment type="caution">
    <text evidence="1">The sequence shown here is derived from an EMBL/GenBank/DDBJ whole genome shotgun (WGS) entry which is preliminary data.</text>
</comment>
<evidence type="ECO:0008006" key="3">
    <source>
        <dbReference type="Google" id="ProtNLM"/>
    </source>
</evidence>
<keyword evidence="2" id="KW-1185">Reference proteome</keyword>
<dbReference type="Proteomes" id="UP001501081">
    <property type="component" value="Unassembled WGS sequence"/>
</dbReference>
<evidence type="ECO:0000313" key="1">
    <source>
        <dbReference type="EMBL" id="GAA3970049.1"/>
    </source>
</evidence>